<dbReference type="NCBIfam" id="TIGR01647">
    <property type="entry name" value="ATPase-IIIA_H"/>
    <property type="match status" value="1"/>
</dbReference>
<dbReference type="PROSITE" id="PS00154">
    <property type="entry name" value="ATPASE_E1_E2"/>
    <property type="match status" value="1"/>
</dbReference>
<dbReference type="FunFam" id="2.70.150.10:FF:000042">
    <property type="entry name" value="Plasma membrane ATPase"/>
    <property type="match status" value="1"/>
</dbReference>
<dbReference type="OrthoDB" id="8588at2157"/>
<evidence type="ECO:0000313" key="15">
    <source>
        <dbReference type="Proteomes" id="UP000067434"/>
    </source>
</evidence>
<dbReference type="GO" id="GO:0005524">
    <property type="term" value="F:ATP binding"/>
    <property type="evidence" value="ECO:0007669"/>
    <property type="project" value="UniProtKB-KW"/>
</dbReference>
<dbReference type="GeneID" id="25401087"/>
<feature type="transmembrane region" description="Helical" evidence="12">
    <location>
        <begin position="707"/>
        <end position="726"/>
    </location>
</feature>
<feature type="transmembrane region" description="Helical" evidence="12">
    <location>
        <begin position="747"/>
        <end position="766"/>
    </location>
</feature>
<keyword evidence="9" id="KW-1278">Translocase</keyword>
<comment type="subcellular location">
    <subcellularLocation>
        <location evidence="1">Membrane</location>
        <topology evidence="1">Multi-pass membrane protein</topology>
    </subcellularLocation>
</comment>
<feature type="domain" description="Cation-transporting P-type ATPase N-terminal" evidence="13">
    <location>
        <begin position="8"/>
        <end position="80"/>
    </location>
</feature>
<sequence length="800" mass="88095">MSSISTKDYQKMSLEEVFEKLGSSPQGLSSQEAEKRLKEYGFNEILEKKENPLLEYLKRYWGPLPWLMEFTIAVSYLAGRYFEAAIMLGLLVLNATLGHYHARSSKKAVELLKRKLTVNARVLREGKWVSLPARELVPGDIVFLRLGSVVPADVKLIEGKLLVDQSALTGESLPVEVSPGDVAFSGSIVKRGEAKCIVVNTGTRTYFGKTLELIKQAKSRSEQEEVVLQVTRYAVFIGLAGLVVASIISIWERRPLIDLTNMAVVFLMSSVPVALPAVLTIMQAYGALELARNGVLVTRLSAAEDFSAVDVSCLDKTGTITMNKLKVVEVRTFMEDEGKAALYALLASRAEAEDPLNLAVIEYAKSKGVDASRYTVVEFTPFDPSIKRSEAVVQHDGERFKVVMGEPRTVLSLSSNREKIEKEVLEELDKAASRGMRTLAVARSKEDISKLDLVALIHLLDPPRPDSRQLILELKANGIRPIMLTGDNVAVAKEIAKQVGIGERVLSVRDLRSSGKELVDVIDEVDGLAEVYPEDKFHVVKALQAKGHFVAMTGDGVNDAPALSQAEVGIAVENATDAAKAAASIVLVKPGIEPIVMAVKVSRTLHERALSWVINKVSKTVQSIAVLLAGMLVYRRMLLEPVDMALLLLANDFLTMSLATDHATPSQKPTRWRLVPIAIQSLLLGFLMALPVFLVSRFTFSNGADWSLVRATTLLAMVYTSQFRVLMVRERDWMWHSKPGRELTISIIATFLAFTLMGLYGVILPRMSIEDILTVLACSLTVLLLEPLKAFLSRKNGLKR</sequence>
<evidence type="ECO:0000256" key="3">
    <source>
        <dbReference type="ARBA" id="ARBA00022553"/>
    </source>
</evidence>
<keyword evidence="5" id="KW-0479">Metal-binding</keyword>
<dbReference type="PRINTS" id="PR00119">
    <property type="entry name" value="CATATPASE"/>
</dbReference>
<evidence type="ECO:0000256" key="6">
    <source>
        <dbReference type="ARBA" id="ARBA00022741"/>
    </source>
</evidence>
<dbReference type="SUPFAM" id="SSF81665">
    <property type="entry name" value="Calcium ATPase, transmembrane domain M"/>
    <property type="match status" value="1"/>
</dbReference>
<dbReference type="EMBL" id="CP009961">
    <property type="protein sequence ID" value="AKG38381.1"/>
    <property type="molecule type" value="Genomic_DNA"/>
</dbReference>
<dbReference type="InterPro" id="IPR023298">
    <property type="entry name" value="ATPase_P-typ_TM_dom_sf"/>
</dbReference>
<dbReference type="GO" id="GO:0008553">
    <property type="term" value="F:P-type proton-exporting transporter activity"/>
    <property type="evidence" value="ECO:0007669"/>
    <property type="project" value="InterPro"/>
</dbReference>
<dbReference type="GO" id="GO:0016020">
    <property type="term" value="C:membrane"/>
    <property type="evidence" value="ECO:0007669"/>
    <property type="project" value="UniProtKB-SubCell"/>
</dbReference>
<dbReference type="InterPro" id="IPR036412">
    <property type="entry name" value="HAD-like_sf"/>
</dbReference>
<dbReference type="Pfam" id="PF00702">
    <property type="entry name" value="Hydrolase"/>
    <property type="match status" value="1"/>
</dbReference>
<dbReference type="FunFam" id="3.40.50.1000:FF:000211">
    <property type="entry name" value="Plasma membrane ATPase"/>
    <property type="match status" value="1"/>
</dbReference>
<evidence type="ECO:0000256" key="12">
    <source>
        <dbReference type="SAM" id="Phobius"/>
    </source>
</evidence>
<dbReference type="HOGENOM" id="CLU_002360_6_4_2"/>
<evidence type="ECO:0000256" key="8">
    <source>
        <dbReference type="ARBA" id="ARBA00022842"/>
    </source>
</evidence>
<dbReference type="NCBIfam" id="TIGR01494">
    <property type="entry name" value="ATPase_P-type"/>
    <property type="match status" value="2"/>
</dbReference>
<dbReference type="Gene3D" id="1.20.1110.10">
    <property type="entry name" value="Calcium-transporting ATPase, transmembrane domain"/>
    <property type="match status" value="1"/>
</dbReference>
<dbReference type="SUPFAM" id="SSF56784">
    <property type="entry name" value="HAD-like"/>
    <property type="match status" value="1"/>
</dbReference>
<dbReference type="InterPro" id="IPR008250">
    <property type="entry name" value="ATPase_P-typ_transduc_dom_A_sf"/>
</dbReference>
<keyword evidence="3" id="KW-0597">Phosphoprotein</keyword>
<dbReference type="Gene3D" id="3.40.1110.10">
    <property type="entry name" value="Calcium-transporting ATPase, cytoplasmic domain N"/>
    <property type="match status" value="1"/>
</dbReference>
<evidence type="ECO:0000256" key="9">
    <source>
        <dbReference type="ARBA" id="ARBA00022967"/>
    </source>
</evidence>
<dbReference type="GO" id="GO:0120029">
    <property type="term" value="P:proton export across plasma membrane"/>
    <property type="evidence" value="ECO:0007669"/>
    <property type="project" value="InterPro"/>
</dbReference>
<dbReference type="InterPro" id="IPR018303">
    <property type="entry name" value="ATPase_P-typ_P_site"/>
</dbReference>
<dbReference type="InterPro" id="IPR059000">
    <property type="entry name" value="ATPase_P-type_domA"/>
</dbReference>
<dbReference type="PATRIC" id="fig|1550241.5.peg.535"/>
<dbReference type="GO" id="GO:0046872">
    <property type="term" value="F:metal ion binding"/>
    <property type="evidence" value="ECO:0007669"/>
    <property type="project" value="UniProtKB-KW"/>
</dbReference>
<accession>A0A0F7CKW7</accession>
<gene>
    <name evidence="14" type="ORF">MA03_02610</name>
</gene>
<dbReference type="Gene3D" id="3.40.50.1000">
    <property type="entry name" value="HAD superfamily/HAD-like"/>
    <property type="match status" value="1"/>
</dbReference>
<dbReference type="Gene3D" id="2.70.150.10">
    <property type="entry name" value="Calcium-transporting ATPase, cytoplasmic transduction domain A"/>
    <property type="match status" value="1"/>
</dbReference>
<keyword evidence="11 12" id="KW-0472">Membrane</keyword>
<comment type="similarity">
    <text evidence="2">Belongs to the cation transport ATPase (P-type) (TC 3.A.3) family. Type IIIA subfamily.</text>
</comment>
<keyword evidence="15" id="KW-1185">Reference proteome</keyword>
<dbReference type="RefSeq" id="WP_052883780.1">
    <property type="nucleotide sequence ID" value="NZ_CP009961.1"/>
</dbReference>
<evidence type="ECO:0000256" key="1">
    <source>
        <dbReference type="ARBA" id="ARBA00004141"/>
    </source>
</evidence>
<evidence type="ECO:0000256" key="11">
    <source>
        <dbReference type="ARBA" id="ARBA00023136"/>
    </source>
</evidence>
<dbReference type="Pfam" id="PF00122">
    <property type="entry name" value="E1-E2_ATPase"/>
    <property type="match status" value="1"/>
</dbReference>
<dbReference type="InterPro" id="IPR001757">
    <property type="entry name" value="P_typ_ATPase"/>
</dbReference>
<evidence type="ECO:0000256" key="10">
    <source>
        <dbReference type="ARBA" id="ARBA00022989"/>
    </source>
</evidence>
<organism evidence="14 15">
    <name type="scientific">Infirmifilum uzonense</name>
    <dbReference type="NCBI Taxonomy" id="1550241"/>
    <lineage>
        <taxon>Archaea</taxon>
        <taxon>Thermoproteota</taxon>
        <taxon>Thermoprotei</taxon>
        <taxon>Thermofilales</taxon>
        <taxon>Thermofilaceae</taxon>
        <taxon>Infirmifilum</taxon>
    </lineage>
</organism>
<dbReference type="SUPFAM" id="SSF81660">
    <property type="entry name" value="Metal cation-transporting ATPase, ATP-binding domain N"/>
    <property type="match status" value="1"/>
</dbReference>
<protein>
    <recommendedName>
        <fullName evidence="13">Cation-transporting P-type ATPase N-terminal domain-containing protein</fullName>
    </recommendedName>
</protein>
<dbReference type="Proteomes" id="UP000067434">
    <property type="component" value="Chromosome"/>
</dbReference>
<dbReference type="SMART" id="SM00831">
    <property type="entry name" value="Cation_ATPase_N"/>
    <property type="match status" value="1"/>
</dbReference>
<feature type="transmembrane region" description="Helical" evidence="12">
    <location>
        <begin position="230"/>
        <end position="251"/>
    </location>
</feature>
<dbReference type="SFLD" id="SFLDG00002">
    <property type="entry name" value="C1.7:_P-type_atpase_like"/>
    <property type="match status" value="1"/>
</dbReference>
<dbReference type="InterPro" id="IPR023299">
    <property type="entry name" value="ATPase_P-typ_cyto_dom_N"/>
</dbReference>
<dbReference type="InterPro" id="IPR004014">
    <property type="entry name" value="ATPase_P-typ_cation-transptr_N"/>
</dbReference>
<dbReference type="Pfam" id="PF00690">
    <property type="entry name" value="Cation_ATPase_N"/>
    <property type="match status" value="1"/>
</dbReference>
<dbReference type="SFLD" id="SFLDS00003">
    <property type="entry name" value="Haloacid_Dehalogenase"/>
    <property type="match status" value="1"/>
</dbReference>
<dbReference type="STRING" id="1550241.MA03_02610"/>
<dbReference type="InterPro" id="IPR044492">
    <property type="entry name" value="P_typ_ATPase_HD_dom"/>
</dbReference>
<proteinExistence type="inferred from homology"/>
<evidence type="ECO:0000259" key="13">
    <source>
        <dbReference type="SMART" id="SM00831"/>
    </source>
</evidence>
<feature type="transmembrane region" description="Helical" evidence="12">
    <location>
        <begin position="674"/>
        <end position="695"/>
    </location>
</feature>
<dbReference type="AlphaFoldDB" id="A0A0F7CKW7"/>
<name>A0A0F7CKW7_9CREN</name>
<evidence type="ECO:0000313" key="14">
    <source>
        <dbReference type="EMBL" id="AKG38381.1"/>
    </source>
</evidence>
<dbReference type="SFLD" id="SFLDF00027">
    <property type="entry name" value="p-type_atpase"/>
    <property type="match status" value="1"/>
</dbReference>
<dbReference type="InterPro" id="IPR006534">
    <property type="entry name" value="P-type_ATPase_IIIA"/>
</dbReference>
<reference evidence="14 15" key="1">
    <citation type="journal article" date="2015" name="Stand. Genomic Sci.">
        <title>Complete genome sequence of and proposal of Thermofilum uzonense sp. nov. a novel hyperthermophilic crenarchaeon and emended description of the genus Thermofilum.</title>
        <authorList>
            <person name="Toshchakov S.V."/>
            <person name="Korzhenkov A.A."/>
            <person name="Samarov N.I."/>
            <person name="Mazunin I.O."/>
            <person name="Mozhey O.I."/>
            <person name="Shmyr I.S."/>
            <person name="Derbikova K.S."/>
            <person name="Taranov E.A."/>
            <person name="Dominova I.N."/>
            <person name="Bonch-Osmolovskaya E.A."/>
            <person name="Patrushev M.V."/>
            <person name="Podosokorskaya O.A."/>
            <person name="Kublanov I.V."/>
        </authorList>
    </citation>
    <scope>NUCLEOTIDE SEQUENCE [LARGE SCALE GENOMIC DNA]</scope>
    <source>
        <strain evidence="14 15">1807-2</strain>
    </source>
</reference>
<feature type="transmembrane region" description="Helical" evidence="12">
    <location>
        <begin position="263"/>
        <end position="282"/>
    </location>
</feature>
<keyword evidence="4 12" id="KW-0812">Transmembrane</keyword>
<dbReference type="GO" id="GO:0016887">
    <property type="term" value="F:ATP hydrolysis activity"/>
    <property type="evidence" value="ECO:0007669"/>
    <property type="project" value="InterPro"/>
</dbReference>
<evidence type="ECO:0000256" key="7">
    <source>
        <dbReference type="ARBA" id="ARBA00022840"/>
    </source>
</evidence>
<dbReference type="InterPro" id="IPR023214">
    <property type="entry name" value="HAD_sf"/>
</dbReference>
<evidence type="ECO:0000256" key="2">
    <source>
        <dbReference type="ARBA" id="ARBA00008804"/>
    </source>
</evidence>
<evidence type="ECO:0000256" key="5">
    <source>
        <dbReference type="ARBA" id="ARBA00022723"/>
    </source>
</evidence>
<keyword evidence="6" id="KW-0547">Nucleotide-binding</keyword>
<keyword evidence="7" id="KW-0067">ATP-binding</keyword>
<evidence type="ECO:0000256" key="4">
    <source>
        <dbReference type="ARBA" id="ARBA00022692"/>
    </source>
</evidence>
<dbReference type="PRINTS" id="PR00120">
    <property type="entry name" value="HATPASE"/>
</dbReference>
<dbReference type="PANTHER" id="PTHR42861">
    <property type="entry name" value="CALCIUM-TRANSPORTING ATPASE"/>
    <property type="match status" value="1"/>
</dbReference>
<keyword evidence="8" id="KW-0460">Magnesium</keyword>
<dbReference type="SUPFAM" id="SSF81653">
    <property type="entry name" value="Calcium ATPase, transduction domain A"/>
    <property type="match status" value="1"/>
</dbReference>
<dbReference type="KEGG" id="thf:MA03_02610"/>
<keyword evidence="10 12" id="KW-1133">Transmembrane helix</keyword>